<name>A0AAD5Y507_9FUNG</name>
<evidence type="ECO:0000256" key="3">
    <source>
        <dbReference type="SAM" id="MobiDB-lite"/>
    </source>
</evidence>
<keyword evidence="1 2" id="KW-0694">RNA-binding</keyword>
<sequence>MPDKVQGTCQLMVVKEQSQPENIWSLRMKSKESLKPADKEVKPVPAKVTLKLIQIVETAARSEKKEVKSDQAPIVFESWPSLHDAPKQEEPAMELKIKKQQGWKKLNINIRHPPPNTGKKKKGRNDDRKQKAGPTPQDELAIIKQWVIYQFEYYFSVENLCKDIYFRSLMNESGFVHFEKFFGFNRMKQLLQAAQIRMKPSDKKPETLEELPELDLEWATEYTRSVLESNEYLELDETKNFVRLREGWNSWLQATIKPPNAVTETAAAAPETSQTIPTPPTSPFVNLDMPKTTKDDDGWETITSKKRNKSVNSETTATNTPAPTIMVEKDDDDHLFQFDESETWAKNPAVEVEEAEPYFELDSDFEDEDMESILIVTQRNHEAAHSQPQYQNLPPRKHSTTPYNRSKQGTDIADMINEGLFLYEKSIGKPKKESNIEKVVVVKREEHTTPTKPKSNIPEAVTTTPVTMSPKRFVTGGLTAASPPVGWLVNNAVQFSKSYETSKLGNSYGQSHGTSFGGRSHGHSFGGRSFGQSHGKSFGKSVEGGLPSGSYKEFAPFQHPSYELLKEGGFIQHKYTKYHAKAIKERKVKGIGQSQEMNTLFRFWSHFLRDHFNRTMYNEFKKLALEDAAAGYRYGLECIFRFFSYGLENKFKQNLFVDFETLCLDDYKKTNFTYGLEKLWAYMHYRKDKEVRPELDLLPELKELFSTTFTSMDDFRKTRPPAPYRHPNNNRKQSVDAGMASLSLH</sequence>
<dbReference type="AlphaFoldDB" id="A0AAD5Y507"/>
<dbReference type="CDD" id="cd07323">
    <property type="entry name" value="LAM"/>
    <property type="match status" value="1"/>
</dbReference>
<feature type="domain" description="HTH La-type RNA-binding" evidence="4">
    <location>
        <begin position="137"/>
        <end position="254"/>
    </location>
</feature>
<evidence type="ECO:0000313" key="6">
    <source>
        <dbReference type="Proteomes" id="UP001210925"/>
    </source>
</evidence>
<feature type="region of interest" description="Disordered" evidence="3">
    <location>
        <begin position="106"/>
        <end position="136"/>
    </location>
</feature>
<comment type="caution">
    <text evidence="5">The sequence shown here is derived from an EMBL/GenBank/DDBJ whole genome shotgun (WGS) entry which is preliminary data.</text>
</comment>
<dbReference type="PANTHER" id="PTHR22792:SF132">
    <property type="entry name" value="LA-RELATED PROTEIN 1"/>
    <property type="match status" value="1"/>
</dbReference>
<evidence type="ECO:0000256" key="2">
    <source>
        <dbReference type="PROSITE-ProRule" id="PRU00332"/>
    </source>
</evidence>
<feature type="region of interest" description="Disordered" evidence="3">
    <location>
        <begin position="268"/>
        <end position="300"/>
    </location>
</feature>
<dbReference type="GO" id="GO:0048255">
    <property type="term" value="P:mRNA stabilization"/>
    <property type="evidence" value="ECO:0007669"/>
    <property type="project" value="InterPro"/>
</dbReference>
<dbReference type="GO" id="GO:0005829">
    <property type="term" value="C:cytosol"/>
    <property type="evidence" value="ECO:0007669"/>
    <property type="project" value="TreeGrafter"/>
</dbReference>
<reference evidence="5" key="1">
    <citation type="submission" date="2020-05" db="EMBL/GenBank/DDBJ databases">
        <title>Phylogenomic resolution of chytrid fungi.</title>
        <authorList>
            <person name="Stajich J.E."/>
            <person name="Amses K."/>
            <person name="Simmons R."/>
            <person name="Seto K."/>
            <person name="Myers J."/>
            <person name="Bonds A."/>
            <person name="Quandt C.A."/>
            <person name="Barry K."/>
            <person name="Liu P."/>
            <person name="Grigoriev I."/>
            <person name="Longcore J.E."/>
            <person name="James T.Y."/>
        </authorList>
    </citation>
    <scope>NUCLEOTIDE SEQUENCE</scope>
    <source>
        <strain evidence="5">PLAUS21</strain>
    </source>
</reference>
<dbReference type="Gene3D" id="1.10.10.10">
    <property type="entry name" value="Winged helix-like DNA-binding domain superfamily/Winged helix DNA-binding domain"/>
    <property type="match status" value="1"/>
</dbReference>
<protein>
    <submittedName>
        <fullName evidence="5">La ribonucleoprotein domain member 1</fullName>
    </submittedName>
</protein>
<dbReference type="SUPFAM" id="SSF46785">
    <property type="entry name" value="Winged helix' DNA-binding domain"/>
    <property type="match status" value="1"/>
</dbReference>
<keyword evidence="6" id="KW-1185">Reference proteome</keyword>
<dbReference type="InterPro" id="IPR036390">
    <property type="entry name" value="WH_DNA-bd_sf"/>
</dbReference>
<dbReference type="GO" id="GO:0045727">
    <property type="term" value="P:positive regulation of translation"/>
    <property type="evidence" value="ECO:0007669"/>
    <property type="project" value="TreeGrafter"/>
</dbReference>
<keyword evidence="5" id="KW-0687">Ribonucleoprotein</keyword>
<dbReference type="Pfam" id="PF21071">
    <property type="entry name" value="LARP1_HEAT"/>
    <property type="match status" value="1"/>
</dbReference>
<dbReference type="Proteomes" id="UP001210925">
    <property type="component" value="Unassembled WGS sequence"/>
</dbReference>
<dbReference type="GO" id="GO:1990904">
    <property type="term" value="C:ribonucleoprotein complex"/>
    <property type="evidence" value="ECO:0007669"/>
    <property type="project" value="UniProtKB-KW"/>
</dbReference>
<dbReference type="SMART" id="SM00715">
    <property type="entry name" value="LA"/>
    <property type="match status" value="1"/>
</dbReference>
<evidence type="ECO:0000313" key="5">
    <source>
        <dbReference type="EMBL" id="KAJ3259814.1"/>
    </source>
</evidence>
<dbReference type="GO" id="GO:0010494">
    <property type="term" value="C:cytoplasmic stress granule"/>
    <property type="evidence" value="ECO:0007669"/>
    <property type="project" value="TreeGrafter"/>
</dbReference>
<dbReference type="GO" id="GO:0000339">
    <property type="term" value="F:RNA cap binding"/>
    <property type="evidence" value="ECO:0007669"/>
    <property type="project" value="InterPro"/>
</dbReference>
<feature type="region of interest" description="Disordered" evidence="3">
    <location>
        <begin position="713"/>
        <end position="737"/>
    </location>
</feature>
<evidence type="ECO:0000259" key="4">
    <source>
        <dbReference type="PROSITE" id="PS50961"/>
    </source>
</evidence>
<feature type="region of interest" description="Disordered" evidence="3">
    <location>
        <begin position="381"/>
        <end position="408"/>
    </location>
</feature>
<dbReference type="PROSITE" id="PS50961">
    <property type="entry name" value="HTH_LA"/>
    <property type="match status" value="1"/>
</dbReference>
<dbReference type="InterPro" id="IPR036388">
    <property type="entry name" value="WH-like_DNA-bd_sf"/>
</dbReference>
<dbReference type="Pfam" id="PF05383">
    <property type="entry name" value="La"/>
    <property type="match status" value="1"/>
</dbReference>
<dbReference type="EMBL" id="JADGKB010000015">
    <property type="protein sequence ID" value="KAJ3259814.1"/>
    <property type="molecule type" value="Genomic_DNA"/>
</dbReference>
<dbReference type="InterPro" id="IPR006607">
    <property type="entry name" value="DM15"/>
</dbReference>
<accession>A0AAD5Y507</accession>
<organism evidence="5 6">
    <name type="scientific">Boothiomyces macroporosus</name>
    <dbReference type="NCBI Taxonomy" id="261099"/>
    <lineage>
        <taxon>Eukaryota</taxon>
        <taxon>Fungi</taxon>
        <taxon>Fungi incertae sedis</taxon>
        <taxon>Chytridiomycota</taxon>
        <taxon>Chytridiomycota incertae sedis</taxon>
        <taxon>Chytridiomycetes</taxon>
        <taxon>Rhizophydiales</taxon>
        <taxon>Terramycetaceae</taxon>
        <taxon>Boothiomyces</taxon>
    </lineage>
</organism>
<feature type="region of interest" description="Disordered" evidence="3">
    <location>
        <begin position="507"/>
        <end position="542"/>
    </location>
</feature>
<dbReference type="PANTHER" id="PTHR22792">
    <property type="entry name" value="LUPUS LA PROTEIN-RELATED"/>
    <property type="match status" value="1"/>
</dbReference>
<dbReference type="InterPro" id="IPR006630">
    <property type="entry name" value="La_HTH"/>
</dbReference>
<evidence type="ECO:0000256" key="1">
    <source>
        <dbReference type="ARBA" id="ARBA00022884"/>
    </source>
</evidence>
<dbReference type="InterPro" id="IPR045180">
    <property type="entry name" value="La_dom_prot"/>
</dbReference>
<gene>
    <name evidence="5" type="primary">LARP1</name>
    <name evidence="5" type="ORF">HK103_001705</name>
</gene>
<proteinExistence type="predicted"/>
<dbReference type="SMART" id="SM00684">
    <property type="entry name" value="DM15"/>
    <property type="match status" value="3"/>
</dbReference>